<dbReference type="SUPFAM" id="SSF48452">
    <property type="entry name" value="TPR-like"/>
    <property type="match status" value="1"/>
</dbReference>
<dbReference type="InterPro" id="IPR011990">
    <property type="entry name" value="TPR-like_helical_dom_sf"/>
</dbReference>
<evidence type="ECO:0000256" key="5">
    <source>
        <dbReference type="ARBA" id="ARBA00038253"/>
    </source>
</evidence>
<dbReference type="PANTHER" id="PTHR46630:SF1">
    <property type="entry name" value="TETRATRICOPEPTIDE REPEAT PROTEIN 29"/>
    <property type="match status" value="1"/>
</dbReference>
<protein>
    <submittedName>
        <fullName evidence="9">Tetratricopeptide repeat protein</fullName>
    </submittedName>
</protein>
<dbReference type="Gene3D" id="1.25.40.10">
    <property type="entry name" value="Tetratricopeptide repeat domain"/>
    <property type="match status" value="2"/>
</dbReference>
<gene>
    <name evidence="9" type="ORF">GII14_07135</name>
</gene>
<name>A0A6G7LQF6_9GAMM</name>
<keyword evidence="3" id="KW-0677">Repeat</keyword>
<feature type="repeat" description="TPR" evidence="6">
    <location>
        <begin position="278"/>
        <end position="311"/>
    </location>
</feature>
<dbReference type="PANTHER" id="PTHR46630">
    <property type="entry name" value="TETRATRICOPEPTIDE REPEAT PROTEIN 29"/>
    <property type="match status" value="1"/>
</dbReference>
<evidence type="ECO:0000256" key="8">
    <source>
        <dbReference type="SAM" id="SignalP"/>
    </source>
</evidence>
<evidence type="ECO:0000256" key="6">
    <source>
        <dbReference type="PROSITE-ProRule" id="PRU00339"/>
    </source>
</evidence>
<reference evidence="9 10" key="1">
    <citation type="submission" date="2019-11" db="EMBL/GenBank/DDBJ databases">
        <title>Complete Genome Sequence of Shewanella chilikensis Strain DC57, Isolated from Corroded Seal Rings at a floating production facility in Australia.</title>
        <authorList>
            <person name="Salgar-Chaparro S.J."/>
            <person name="Castillo-Villamizar G.A."/>
            <person name="Poehlein A."/>
            <person name="Daniel R."/>
            <person name="Machuca L."/>
        </authorList>
    </citation>
    <scope>NUCLEOTIDE SEQUENCE [LARGE SCALE GENOMIC DNA]</scope>
    <source>
        <strain evidence="9 10">DC57</strain>
    </source>
</reference>
<comment type="subcellular location">
    <subcellularLocation>
        <location evidence="1">Cytoplasm</location>
    </subcellularLocation>
</comment>
<keyword evidence="4 6" id="KW-0802">TPR repeat</keyword>
<dbReference type="KEGG" id="schk:GII14_07135"/>
<sequence length="715" mass="80634">MYFFRVIFIASMLLIGTTQADELDDIEINFREQPRQLHSTVVSSTPKSLRYLSLKEFQASASELGYTSGQLINQLILLARLDLDAQVLVPGRLEQALEIIELLKIIARSDYEKAALYNLEGRYLGRVDQQYQQTVALNQQALEQLGEAEDKRSQLLRYVIYEDLGTVNLIAKQPIPSLNAYNLLRDTAYQLRNDYLIANAEAALGKYYNVNDQQTKSLQHYTEAFRLASRYNHPNQKALLQLNLAKLYRDMEQWDEALEFAHGAADAYKSMGSGSFLSHTMTVIAMVYANTGEWNKAIDYYLNAQQLDAELKNFIAQGLNFHNLGEAYFNLNDHQVALDYLFQANAIFKDRKSNHYLVYNEMLIAEVSQAMEDWPLTMQHATEALRLAKLLELPQEQIEALGYQTHAYKAQGQYQQALLSQEQSFQLQQELLEQERNTNSNVSSSAVTEQKLKLEVSQLRQEKLQQQDSLHTRNILLAITLGLSLLLLALATQQYKLRKRMAKINLAQKTKMQQEPITSLPGYRALLGSVSSKTKGLALLSLEDELNSDLTLGNSLAAPRLAQLAEDIAAITGAKVFLLRPGLFALTLTEETRPAQLYRQLSDWQFQGLAPKLALGYIPLPLLANPDVKLSPETLVETAQLALAGAISLQNNQGSYVGFSTLDFTPAAIFSAPLYLQLQKSIIRGLIRVETNGEKDKIHWPEVLQPSRSEHVSII</sequence>
<evidence type="ECO:0000256" key="3">
    <source>
        <dbReference type="ARBA" id="ARBA00022737"/>
    </source>
</evidence>
<dbReference type="SMART" id="SM00028">
    <property type="entry name" value="TPR"/>
    <property type="match status" value="5"/>
</dbReference>
<feature type="signal peptide" evidence="8">
    <location>
        <begin position="1"/>
        <end position="20"/>
    </location>
</feature>
<dbReference type="GeneID" id="99799511"/>
<comment type="similarity">
    <text evidence="5">Belongs to the Rap family.</text>
</comment>
<keyword evidence="7" id="KW-0472">Membrane</keyword>
<dbReference type="Proteomes" id="UP000502117">
    <property type="component" value="Chromosome"/>
</dbReference>
<dbReference type="RefSeq" id="WP_165564759.1">
    <property type="nucleotide sequence ID" value="NZ_CP045857.1"/>
</dbReference>
<proteinExistence type="inferred from homology"/>
<dbReference type="InterPro" id="IPR019734">
    <property type="entry name" value="TPR_rpt"/>
</dbReference>
<evidence type="ECO:0000256" key="4">
    <source>
        <dbReference type="ARBA" id="ARBA00022803"/>
    </source>
</evidence>
<dbReference type="PROSITE" id="PS50005">
    <property type="entry name" value="TPR"/>
    <property type="match status" value="1"/>
</dbReference>
<evidence type="ECO:0000256" key="2">
    <source>
        <dbReference type="ARBA" id="ARBA00022490"/>
    </source>
</evidence>
<keyword evidence="2" id="KW-0963">Cytoplasm</keyword>
<accession>A0A6G7LQF6</accession>
<keyword evidence="7" id="KW-0812">Transmembrane</keyword>
<dbReference type="AlphaFoldDB" id="A0A6G7LQF6"/>
<dbReference type="InterPro" id="IPR051476">
    <property type="entry name" value="Bac_ResReg_Asp_Phosphatase"/>
</dbReference>
<feature type="chain" id="PRO_5026121640" evidence="8">
    <location>
        <begin position="21"/>
        <end position="715"/>
    </location>
</feature>
<organism evidence="9 10">
    <name type="scientific">Shewanella chilikensis</name>
    <dbReference type="NCBI Taxonomy" id="558541"/>
    <lineage>
        <taxon>Bacteria</taxon>
        <taxon>Pseudomonadati</taxon>
        <taxon>Pseudomonadota</taxon>
        <taxon>Gammaproteobacteria</taxon>
        <taxon>Alteromonadales</taxon>
        <taxon>Shewanellaceae</taxon>
        <taxon>Shewanella</taxon>
    </lineage>
</organism>
<feature type="transmembrane region" description="Helical" evidence="7">
    <location>
        <begin position="475"/>
        <end position="492"/>
    </location>
</feature>
<keyword evidence="7" id="KW-1133">Transmembrane helix</keyword>
<evidence type="ECO:0000313" key="9">
    <source>
        <dbReference type="EMBL" id="QIJ03980.1"/>
    </source>
</evidence>
<dbReference type="GO" id="GO:0005737">
    <property type="term" value="C:cytoplasm"/>
    <property type="evidence" value="ECO:0007669"/>
    <property type="project" value="UniProtKB-SubCell"/>
</dbReference>
<evidence type="ECO:0000256" key="1">
    <source>
        <dbReference type="ARBA" id="ARBA00004496"/>
    </source>
</evidence>
<evidence type="ECO:0000313" key="10">
    <source>
        <dbReference type="Proteomes" id="UP000502117"/>
    </source>
</evidence>
<keyword evidence="8" id="KW-0732">Signal</keyword>
<dbReference type="EMBL" id="CP045857">
    <property type="protein sequence ID" value="QIJ03980.1"/>
    <property type="molecule type" value="Genomic_DNA"/>
</dbReference>
<evidence type="ECO:0000256" key="7">
    <source>
        <dbReference type="SAM" id="Phobius"/>
    </source>
</evidence>